<dbReference type="Proteomes" id="UP001550378">
    <property type="component" value="Unassembled WGS sequence"/>
</dbReference>
<evidence type="ECO:0000313" key="2">
    <source>
        <dbReference type="Proteomes" id="UP001550378"/>
    </source>
</evidence>
<name>A0ABV2W0B7_9ACTN</name>
<accession>A0ABV2W0B7</accession>
<protein>
    <submittedName>
        <fullName evidence="1">Uncharacterized protein</fullName>
    </submittedName>
</protein>
<dbReference type="RefSeq" id="WP_359656052.1">
    <property type="nucleotide sequence ID" value="NZ_JBEXZO010000007.1"/>
</dbReference>
<gene>
    <name evidence="1" type="ORF">ABZ508_06345</name>
</gene>
<evidence type="ECO:0000313" key="1">
    <source>
        <dbReference type="EMBL" id="MEU0706990.1"/>
    </source>
</evidence>
<organism evidence="1 2">
    <name type="scientific">Streptomyces lavendulocolor</name>
    <dbReference type="NCBI Taxonomy" id="67316"/>
    <lineage>
        <taxon>Bacteria</taxon>
        <taxon>Bacillati</taxon>
        <taxon>Actinomycetota</taxon>
        <taxon>Actinomycetes</taxon>
        <taxon>Kitasatosporales</taxon>
        <taxon>Streptomycetaceae</taxon>
        <taxon>Streptomyces</taxon>
    </lineage>
</organism>
<sequence length="141" mass="15301">MTSNRLPDWVPASGLQLRLAGVHFDAIRVRGVRGEAVVHHLADATDGRPGPVVREISGGRWTYFLIPPGSSKVYTWPPGAAFFGPCARDQYVGVPAPHGNTYPLSWRCGPPVAGEFVDPELLHEIVTAQLCPASHEPEDRV</sequence>
<reference evidence="1 2" key="1">
    <citation type="submission" date="2024-06" db="EMBL/GenBank/DDBJ databases">
        <title>The Natural Products Discovery Center: Release of the First 8490 Sequenced Strains for Exploring Actinobacteria Biosynthetic Diversity.</title>
        <authorList>
            <person name="Kalkreuter E."/>
            <person name="Kautsar S.A."/>
            <person name="Yang D."/>
            <person name="Bader C.D."/>
            <person name="Teijaro C.N."/>
            <person name="Fluegel L."/>
            <person name="Davis C.M."/>
            <person name="Simpson J.R."/>
            <person name="Lauterbach L."/>
            <person name="Steele A.D."/>
            <person name="Gui C."/>
            <person name="Meng S."/>
            <person name="Li G."/>
            <person name="Viehrig K."/>
            <person name="Ye F."/>
            <person name="Su P."/>
            <person name="Kiefer A.F."/>
            <person name="Nichols A."/>
            <person name="Cepeda A.J."/>
            <person name="Yan W."/>
            <person name="Fan B."/>
            <person name="Jiang Y."/>
            <person name="Adhikari A."/>
            <person name="Zheng C.-J."/>
            <person name="Schuster L."/>
            <person name="Cowan T.M."/>
            <person name="Smanski M.J."/>
            <person name="Chevrette M.G."/>
            <person name="De Carvalho L.P.S."/>
            <person name="Shen B."/>
        </authorList>
    </citation>
    <scope>NUCLEOTIDE SEQUENCE [LARGE SCALE GENOMIC DNA]</scope>
    <source>
        <strain evidence="1 2">NPDC006337</strain>
    </source>
</reference>
<comment type="caution">
    <text evidence="1">The sequence shown here is derived from an EMBL/GenBank/DDBJ whole genome shotgun (WGS) entry which is preliminary data.</text>
</comment>
<dbReference type="EMBL" id="JBEXZR010000004">
    <property type="protein sequence ID" value="MEU0706990.1"/>
    <property type="molecule type" value="Genomic_DNA"/>
</dbReference>
<proteinExistence type="predicted"/>
<keyword evidence="2" id="KW-1185">Reference proteome</keyword>